<dbReference type="OrthoDB" id="10308690at2759"/>
<organism evidence="3 4">
    <name type="scientific">Hymenoscyphus albidus</name>
    <dbReference type="NCBI Taxonomy" id="595503"/>
    <lineage>
        <taxon>Eukaryota</taxon>
        <taxon>Fungi</taxon>
        <taxon>Dikarya</taxon>
        <taxon>Ascomycota</taxon>
        <taxon>Pezizomycotina</taxon>
        <taxon>Leotiomycetes</taxon>
        <taxon>Helotiales</taxon>
        <taxon>Helotiaceae</taxon>
        <taxon>Hymenoscyphus</taxon>
    </lineage>
</organism>
<feature type="compositionally biased region" description="Basic and acidic residues" evidence="1">
    <location>
        <begin position="191"/>
        <end position="209"/>
    </location>
</feature>
<feature type="region of interest" description="Disordered" evidence="1">
    <location>
        <begin position="143"/>
        <end position="209"/>
    </location>
</feature>
<keyword evidence="2" id="KW-0812">Transmembrane</keyword>
<evidence type="ECO:0000313" key="4">
    <source>
        <dbReference type="Proteomes" id="UP000701801"/>
    </source>
</evidence>
<feature type="transmembrane region" description="Helical" evidence="2">
    <location>
        <begin position="62"/>
        <end position="85"/>
    </location>
</feature>
<comment type="caution">
    <text evidence="3">The sequence shown here is derived from an EMBL/GenBank/DDBJ whole genome shotgun (WGS) entry which is preliminary data.</text>
</comment>
<dbReference type="Proteomes" id="UP000701801">
    <property type="component" value="Unassembled WGS sequence"/>
</dbReference>
<dbReference type="AlphaFoldDB" id="A0A9N9LPF7"/>
<evidence type="ECO:0000256" key="2">
    <source>
        <dbReference type="SAM" id="Phobius"/>
    </source>
</evidence>
<feature type="transmembrane region" description="Helical" evidence="2">
    <location>
        <begin position="31"/>
        <end position="50"/>
    </location>
</feature>
<sequence>MWIGPTIPLQTGAAAKAMDSKADLALVNDTILLMIFQVFCLIAFMVYIWIESARERKSTFTIVALVLLFGLVCLNTAVNLIIEIWSCLRYNYLVHGYWLYMNHSSLAVACFIFIYLFCTFLVLLLQDIIEYRQETRRAVDEDWESTELEEGIMPASQTLESKTSEGKEMEEGGEDAPSLHTPADKEEEGEGEKASAKNGEQKKLEPRGT</sequence>
<protein>
    <submittedName>
        <fullName evidence="3">Uncharacterized protein</fullName>
    </submittedName>
</protein>
<dbReference type="EMBL" id="CAJVRM010000218">
    <property type="protein sequence ID" value="CAG8977448.1"/>
    <property type="molecule type" value="Genomic_DNA"/>
</dbReference>
<accession>A0A9N9LPF7</accession>
<gene>
    <name evidence="3" type="ORF">HYALB_00007781</name>
</gene>
<proteinExistence type="predicted"/>
<name>A0A9N9LPF7_9HELO</name>
<reference evidence="3" key="1">
    <citation type="submission" date="2021-07" db="EMBL/GenBank/DDBJ databases">
        <authorList>
            <person name="Durling M."/>
        </authorList>
    </citation>
    <scope>NUCLEOTIDE SEQUENCE</scope>
</reference>
<evidence type="ECO:0000313" key="3">
    <source>
        <dbReference type="EMBL" id="CAG8977448.1"/>
    </source>
</evidence>
<keyword evidence="2" id="KW-1133">Transmembrane helix</keyword>
<evidence type="ECO:0000256" key="1">
    <source>
        <dbReference type="SAM" id="MobiDB-lite"/>
    </source>
</evidence>
<feature type="transmembrane region" description="Helical" evidence="2">
    <location>
        <begin position="105"/>
        <end position="125"/>
    </location>
</feature>
<keyword evidence="4" id="KW-1185">Reference proteome</keyword>
<keyword evidence="2" id="KW-0472">Membrane</keyword>